<dbReference type="InterPro" id="IPR026444">
    <property type="entry name" value="Secre_tail"/>
</dbReference>
<feature type="domain" description="Leucine-rich repeat-containing N-terminal plant-type" evidence="2">
    <location>
        <begin position="23"/>
        <end position="67"/>
    </location>
</feature>
<protein>
    <submittedName>
        <fullName evidence="4">T9SS type A sorting domain-containing protein</fullName>
    </submittedName>
</protein>
<dbReference type="InterPro" id="IPR053213">
    <property type="entry name" value="RLP29"/>
</dbReference>
<dbReference type="PANTHER" id="PTHR48009:SF16">
    <property type="entry name" value="LEUCINE-RICH REPEAT-CONTAINING N-TERMINAL PLANT-TYPE DOMAIN-CONTAINING PROTEIN"/>
    <property type="match status" value="1"/>
</dbReference>
<dbReference type="InterPro" id="IPR001611">
    <property type="entry name" value="Leu-rich_rpt"/>
</dbReference>
<sequence length="620" mass="67570">MKRCLLGLVCLFISINLFGQTLENDRLALIAIYNRITDMYTYYPELSNWAVRGNVGDSPCGWYGVTCEGGRVTKLELSHLGIRGELAPEVGNLTALTTLDLSGDGVELGCWTGELPTTLGNLTNLEYLYLSGNRFGIANMAVIGSLTKLKGLSLTPLGPIPAEFANLVNLEKLYLGTNEAIGSGEPSPFPVFLTTLNKLKELTLVAQLEGALPPEIGNLSNLEVLELDRNLALTAPLPAEIGNLTKLRRLSITQYDITGPMLFPLENLVNLEELELRSCNFTGILPPAFGNLTKLQKIVISGTKLGGAIPAGISNFANLTHLNLQFGSFNGPIPDLSNVPVSGYVNVADNAFTFDGMESNIGRLDQYTRQAPIDAAMEGPMCVGCIPEIMIPYAGGTVANNTYALFKNNVLISTTVGQNYLYLDGEGIYRAEVTNSLVPGLKLVTKNYTVIKLPVTLVSFEGKSENNQTKLVWKTTEETNNKGFEIERSTDARTFETIGFVDGNGDTKEVKTYHYTDPDPLAITYYRLKQLDYDGKFEYSKTIVVRADRTNVNIYPNPAQEELTVEGVVTNEAVSIFTQTGKAVVVNAKLSGGKLDVKDLKEGIYTIKIGDVAKKLLIKR</sequence>
<dbReference type="NCBIfam" id="TIGR04183">
    <property type="entry name" value="Por_Secre_tail"/>
    <property type="match status" value="1"/>
</dbReference>
<evidence type="ECO:0000259" key="3">
    <source>
        <dbReference type="Pfam" id="PF18962"/>
    </source>
</evidence>
<proteinExistence type="predicted"/>
<keyword evidence="1" id="KW-0732">Signal</keyword>
<dbReference type="RefSeq" id="WP_353721879.1">
    <property type="nucleotide sequence ID" value="NZ_CP159289.1"/>
</dbReference>
<dbReference type="Pfam" id="PF18962">
    <property type="entry name" value="Por_Secre_tail"/>
    <property type="match status" value="1"/>
</dbReference>
<dbReference type="InterPro" id="IPR013210">
    <property type="entry name" value="LRR_N_plant-typ"/>
</dbReference>
<organism evidence="4">
    <name type="scientific">Dyadobacter sp. 676</name>
    <dbReference type="NCBI Taxonomy" id="3088362"/>
    <lineage>
        <taxon>Bacteria</taxon>
        <taxon>Pseudomonadati</taxon>
        <taxon>Bacteroidota</taxon>
        <taxon>Cytophagia</taxon>
        <taxon>Cytophagales</taxon>
        <taxon>Spirosomataceae</taxon>
        <taxon>Dyadobacter</taxon>
    </lineage>
</organism>
<dbReference type="InterPro" id="IPR032675">
    <property type="entry name" value="LRR_dom_sf"/>
</dbReference>
<feature type="chain" id="PRO_5043706256" evidence="1">
    <location>
        <begin position="20"/>
        <end position="620"/>
    </location>
</feature>
<dbReference type="EMBL" id="CP159289">
    <property type="protein sequence ID" value="XCH26589.1"/>
    <property type="molecule type" value="Genomic_DNA"/>
</dbReference>
<dbReference type="Pfam" id="PF13855">
    <property type="entry name" value="LRR_8"/>
    <property type="match status" value="1"/>
</dbReference>
<dbReference type="AlphaFoldDB" id="A0AAU8FSX5"/>
<feature type="signal peptide" evidence="1">
    <location>
        <begin position="1"/>
        <end position="19"/>
    </location>
</feature>
<evidence type="ECO:0000313" key="4">
    <source>
        <dbReference type="EMBL" id="XCH26589.1"/>
    </source>
</evidence>
<dbReference type="SUPFAM" id="SSF52058">
    <property type="entry name" value="L domain-like"/>
    <property type="match status" value="1"/>
</dbReference>
<reference evidence="4" key="1">
    <citation type="submission" date="2024-06" db="EMBL/GenBank/DDBJ databases">
        <title>Sequencing and assembly of the genome of Dyadobacter sp. strain 676, a symbiont of Cyamopsis tetragonoloba.</title>
        <authorList>
            <person name="Guro P."/>
            <person name="Sazanova A."/>
            <person name="Kuznetsova I."/>
            <person name="Belimov A."/>
            <person name="Safronova V."/>
        </authorList>
    </citation>
    <scope>NUCLEOTIDE SEQUENCE</scope>
    <source>
        <strain evidence="4">676</strain>
    </source>
</reference>
<dbReference type="InterPro" id="IPR013783">
    <property type="entry name" value="Ig-like_fold"/>
</dbReference>
<name>A0AAU8FSX5_9BACT</name>
<feature type="domain" description="Secretion system C-terminal sorting" evidence="3">
    <location>
        <begin position="554"/>
        <end position="616"/>
    </location>
</feature>
<dbReference type="Gene3D" id="3.80.10.10">
    <property type="entry name" value="Ribonuclease Inhibitor"/>
    <property type="match status" value="3"/>
</dbReference>
<dbReference type="PANTHER" id="PTHR48009">
    <property type="entry name" value="LEUCINE-RICH REPEAT (LRR) FAMILY PROTEIN"/>
    <property type="match status" value="1"/>
</dbReference>
<gene>
    <name evidence="4" type="ORF">ABV298_09400</name>
</gene>
<evidence type="ECO:0000259" key="2">
    <source>
        <dbReference type="Pfam" id="PF08263"/>
    </source>
</evidence>
<accession>A0AAU8FSX5</accession>
<evidence type="ECO:0000256" key="1">
    <source>
        <dbReference type="SAM" id="SignalP"/>
    </source>
</evidence>
<dbReference type="Gene3D" id="2.60.40.10">
    <property type="entry name" value="Immunoglobulins"/>
    <property type="match status" value="1"/>
</dbReference>
<dbReference type="Pfam" id="PF08263">
    <property type="entry name" value="LRRNT_2"/>
    <property type="match status" value="1"/>
</dbReference>